<dbReference type="EMBL" id="JAUSTI010000007">
    <property type="protein sequence ID" value="MDQ0171502.1"/>
    <property type="molecule type" value="Genomic_DNA"/>
</dbReference>
<evidence type="ECO:0000313" key="2">
    <source>
        <dbReference type="Proteomes" id="UP001233836"/>
    </source>
</evidence>
<keyword evidence="2" id="KW-1185">Reference proteome</keyword>
<dbReference type="Proteomes" id="UP001233836">
    <property type="component" value="Unassembled WGS sequence"/>
</dbReference>
<sequence>MIEYGEINVFDFEGDEGKLTESQKNAITDAVALIQANKAFDRCDLQL</sequence>
<dbReference type="RefSeq" id="WP_307216886.1">
    <property type="nucleotide sequence ID" value="NZ_JAUSTI010000007.1"/>
</dbReference>
<reference evidence="1 2" key="1">
    <citation type="submission" date="2023-07" db="EMBL/GenBank/DDBJ databases">
        <title>Sorghum-associated microbial communities from plants grown in Nebraska, USA.</title>
        <authorList>
            <person name="Schachtman D."/>
        </authorList>
    </citation>
    <scope>NUCLEOTIDE SEQUENCE [LARGE SCALE GENOMIC DNA]</scope>
    <source>
        <strain evidence="1 2">DS1314</strain>
    </source>
</reference>
<gene>
    <name evidence="1" type="ORF">J2T19_002964</name>
</gene>
<accession>A0ABT9WE19</accession>
<name>A0ABT9WE19_9BACL</name>
<evidence type="ECO:0000313" key="1">
    <source>
        <dbReference type="EMBL" id="MDQ0171502.1"/>
    </source>
</evidence>
<proteinExistence type="predicted"/>
<protein>
    <submittedName>
        <fullName evidence="1">Uncharacterized protein</fullName>
    </submittedName>
</protein>
<comment type="caution">
    <text evidence="1">The sequence shown here is derived from an EMBL/GenBank/DDBJ whole genome shotgun (WGS) entry which is preliminary data.</text>
</comment>
<organism evidence="1 2">
    <name type="scientific">Paenibacillus tundrae</name>
    <dbReference type="NCBI Taxonomy" id="528187"/>
    <lineage>
        <taxon>Bacteria</taxon>
        <taxon>Bacillati</taxon>
        <taxon>Bacillota</taxon>
        <taxon>Bacilli</taxon>
        <taxon>Bacillales</taxon>
        <taxon>Paenibacillaceae</taxon>
        <taxon>Paenibacillus</taxon>
    </lineage>
</organism>